<dbReference type="InterPro" id="IPR003395">
    <property type="entry name" value="RecF/RecN/SMC_N"/>
</dbReference>
<evidence type="ECO:0000256" key="5">
    <source>
        <dbReference type="ARBA" id="ARBA00023054"/>
    </source>
</evidence>
<feature type="coiled-coil region" evidence="8">
    <location>
        <begin position="850"/>
        <end position="905"/>
    </location>
</feature>
<feature type="non-terminal residue" evidence="11">
    <location>
        <position position="907"/>
    </location>
</feature>
<dbReference type="GO" id="GO:0000796">
    <property type="term" value="C:condensin complex"/>
    <property type="evidence" value="ECO:0007669"/>
    <property type="project" value="TreeGrafter"/>
</dbReference>
<feature type="coiled-coil region" evidence="8">
    <location>
        <begin position="303"/>
        <end position="497"/>
    </location>
</feature>
<dbReference type="PIRSF" id="PIRSF005719">
    <property type="entry name" value="SMC"/>
    <property type="match status" value="1"/>
</dbReference>
<dbReference type="AlphaFoldDB" id="A0A482W1Q3"/>
<comment type="similarity">
    <text evidence="2">Belongs to the SMC family. SMC4 subfamily.</text>
</comment>
<keyword evidence="7" id="KW-0539">Nucleus</keyword>
<evidence type="ECO:0000259" key="10">
    <source>
        <dbReference type="SMART" id="SM00968"/>
    </source>
</evidence>
<name>A0A482W1Q3_ASBVE</name>
<dbReference type="GO" id="GO:0016887">
    <property type="term" value="F:ATP hydrolysis activity"/>
    <property type="evidence" value="ECO:0007669"/>
    <property type="project" value="InterPro"/>
</dbReference>
<dbReference type="FunFam" id="3.40.50.300:FF:000585">
    <property type="entry name" value="Structural maintenance of chromosomes 4"/>
    <property type="match status" value="1"/>
</dbReference>
<keyword evidence="6" id="KW-0226">DNA condensation</keyword>
<keyword evidence="4" id="KW-0067">ATP-binding</keyword>
<sequence>MSAKKSRKRKYSNDERSGPEDEAAEEVAWSDEEGTYVDGIYIPPPAKQITSPNSTRRLIITKITNNFFKSYAKDVVLGPFSKCFNAIVGPNGSGKSNVIDSMLFVFGYRATKIRSKKISVLIHNSEKNRNVQTCTVSVHFCEIIDKPEKGYEMVPGSEFVVSRTASKDNSSFYELDNKRVQFKEVAKLLRKHGIDLDHNRFLILQGEVEEIAMMKCKGANENETGMLEYLEDIIGTNRYKKPLVELTERIENLSVLRSEKLNRLKLIEKELEELKAPMEEAVGFLKMENKVVTCKNFLYQKYIYDLEEKVKTTEEDKRQITESRDELINRLKTLAQEKSEKEKSLKHEAAKYETLTKTRDKLKEAFNNADKKDVQLQAEMTQTNTNRKKFKTQLEEEKKKLAQLERVPEESKKYDLADSELSIANSHEESEKNKLEKLKESVQNAEVTITQRTEEVSQLKRKIPLTEKSLNDTLRELQAVRDEEVQINNEIKQKRMRLEETRSSMQMSRSRGRILDSLMQQKREGNCPGLFGRLGDLGAIDQKYDVAISTACGPLDNIVVDTVSTAQWCIEFLKKHGIGRATFIALDKQEHFRELVNTKIKTPENVHRLFDLIQVQDEIVKTAFYFGLRDTLVANDLDQATRIAYGARRYRVVTLKGDLIETSGTMSGGGKTVSRGRMGQSVVTTNVNPQEIEKMESNLKKCEDRLRDLLQKQTTLENQINTLQPELNQMKINFEKFSKDLQSLKEELPLLNKQLRQQENIVKSTKADPKHIQKLTAVLNTKKEEFEEASAAAQEVQIDVDKLTKEIKDKTSGKMSSVDRSLNEVIKTIDKCKTEITKLRVAVTTSERNAKKSAQKIETLEQSIVDAENRLRQMKSERDTIEVDAQKLLKHIEEIAEQFSSAEEQYA</sequence>
<comment type="subcellular location">
    <subcellularLocation>
        <location evidence="1">Nucleus</location>
    </subcellularLocation>
</comment>
<organism evidence="11 12">
    <name type="scientific">Asbolus verrucosus</name>
    <name type="common">Desert ironclad beetle</name>
    <dbReference type="NCBI Taxonomy" id="1661398"/>
    <lineage>
        <taxon>Eukaryota</taxon>
        <taxon>Metazoa</taxon>
        <taxon>Ecdysozoa</taxon>
        <taxon>Arthropoda</taxon>
        <taxon>Hexapoda</taxon>
        <taxon>Insecta</taxon>
        <taxon>Pterygota</taxon>
        <taxon>Neoptera</taxon>
        <taxon>Endopterygota</taxon>
        <taxon>Coleoptera</taxon>
        <taxon>Polyphaga</taxon>
        <taxon>Cucujiformia</taxon>
        <taxon>Tenebrionidae</taxon>
        <taxon>Pimeliinae</taxon>
        <taxon>Asbolus</taxon>
    </lineage>
</organism>
<comment type="caution">
    <text evidence="11">The sequence shown here is derived from an EMBL/GenBank/DDBJ whole genome shotgun (WGS) entry which is preliminary data.</text>
</comment>
<evidence type="ECO:0000313" key="11">
    <source>
        <dbReference type="EMBL" id="RZC39072.1"/>
    </source>
</evidence>
<feature type="domain" description="SMC hinge" evidence="10">
    <location>
        <begin position="528"/>
        <end position="644"/>
    </location>
</feature>
<dbReference type="EMBL" id="QDEB01037702">
    <property type="protein sequence ID" value="RZC39072.1"/>
    <property type="molecule type" value="Genomic_DNA"/>
</dbReference>
<dbReference type="Proteomes" id="UP000292052">
    <property type="component" value="Unassembled WGS sequence"/>
</dbReference>
<dbReference type="GO" id="GO:0005634">
    <property type="term" value="C:nucleus"/>
    <property type="evidence" value="ECO:0007669"/>
    <property type="project" value="UniProtKB-SubCell"/>
</dbReference>
<dbReference type="InterPro" id="IPR036277">
    <property type="entry name" value="SMC_hinge_sf"/>
</dbReference>
<dbReference type="SUPFAM" id="SSF57997">
    <property type="entry name" value="Tropomyosin"/>
    <property type="match status" value="1"/>
</dbReference>
<dbReference type="InterPro" id="IPR010935">
    <property type="entry name" value="SMC_hinge"/>
</dbReference>
<dbReference type="Pfam" id="PF02463">
    <property type="entry name" value="SMC_N"/>
    <property type="match status" value="1"/>
</dbReference>
<dbReference type="Pfam" id="PF06470">
    <property type="entry name" value="SMC_hinge"/>
    <property type="match status" value="1"/>
</dbReference>
<dbReference type="Gene3D" id="3.40.50.300">
    <property type="entry name" value="P-loop containing nucleotide triphosphate hydrolases"/>
    <property type="match status" value="1"/>
</dbReference>
<dbReference type="GO" id="GO:0007076">
    <property type="term" value="P:mitotic chromosome condensation"/>
    <property type="evidence" value="ECO:0007669"/>
    <property type="project" value="TreeGrafter"/>
</dbReference>
<dbReference type="SMART" id="SM00968">
    <property type="entry name" value="SMC_hinge"/>
    <property type="match status" value="1"/>
</dbReference>
<keyword evidence="12" id="KW-1185">Reference proteome</keyword>
<keyword evidence="3" id="KW-0547">Nucleotide-binding</keyword>
<dbReference type="STRING" id="1661398.A0A482W1Q3"/>
<dbReference type="InterPro" id="IPR027417">
    <property type="entry name" value="P-loop_NTPase"/>
</dbReference>
<dbReference type="SUPFAM" id="SSF75553">
    <property type="entry name" value="Smc hinge domain"/>
    <property type="match status" value="1"/>
</dbReference>
<dbReference type="OrthoDB" id="5575062at2759"/>
<dbReference type="PANTHER" id="PTHR18937">
    <property type="entry name" value="STRUCTURAL MAINTENANCE OF CHROMOSOMES SMC FAMILY MEMBER"/>
    <property type="match status" value="1"/>
</dbReference>
<dbReference type="SUPFAM" id="SSF52540">
    <property type="entry name" value="P-loop containing nucleoside triphosphate hydrolases"/>
    <property type="match status" value="1"/>
</dbReference>
<feature type="region of interest" description="Disordered" evidence="9">
    <location>
        <begin position="1"/>
        <end position="29"/>
    </location>
</feature>
<dbReference type="InterPro" id="IPR024704">
    <property type="entry name" value="SMC"/>
</dbReference>
<dbReference type="Gene3D" id="1.20.1060.20">
    <property type="match status" value="1"/>
</dbReference>
<evidence type="ECO:0000256" key="3">
    <source>
        <dbReference type="ARBA" id="ARBA00022741"/>
    </source>
</evidence>
<keyword evidence="5 8" id="KW-0175">Coiled coil</keyword>
<dbReference type="Gene3D" id="3.30.70.1620">
    <property type="match status" value="1"/>
</dbReference>
<feature type="coiled-coil region" evidence="8">
    <location>
        <begin position="692"/>
        <end position="806"/>
    </location>
</feature>
<evidence type="ECO:0000256" key="6">
    <source>
        <dbReference type="ARBA" id="ARBA00023067"/>
    </source>
</evidence>
<proteinExistence type="inferred from homology"/>
<evidence type="ECO:0000256" key="2">
    <source>
        <dbReference type="ARBA" id="ARBA00006005"/>
    </source>
</evidence>
<protein>
    <submittedName>
        <fullName evidence="11">Structural maintenance of chromosomes protein 4</fullName>
    </submittedName>
</protein>
<dbReference type="GO" id="GO:0005524">
    <property type="term" value="F:ATP binding"/>
    <property type="evidence" value="ECO:0007669"/>
    <property type="project" value="UniProtKB-KW"/>
</dbReference>
<dbReference type="PANTHER" id="PTHR18937:SF172">
    <property type="entry name" value="STRUCTURAL MAINTENANCE OF CHROMOSOMES PROTEIN"/>
    <property type="match status" value="1"/>
</dbReference>
<feature type="compositionally biased region" description="Acidic residues" evidence="9">
    <location>
        <begin position="20"/>
        <end position="29"/>
    </location>
</feature>
<feature type="compositionally biased region" description="Basic residues" evidence="9">
    <location>
        <begin position="1"/>
        <end position="10"/>
    </location>
</feature>
<dbReference type="FunFam" id="3.30.70.1620:FF:000003">
    <property type="entry name" value="Structural maintenance of chromosomes 4"/>
    <property type="match status" value="1"/>
</dbReference>
<evidence type="ECO:0000256" key="7">
    <source>
        <dbReference type="ARBA" id="ARBA00023242"/>
    </source>
</evidence>
<gene>
    <name evidence="11" type="ORF">BDFB_001441</name>
</gene>
<evidence type="ECO:0000313" key="12">
    <source>
        <dbReference type="Proteomes" id="UP000292052"/>
    </source>
</evidence>
<accession>A0A482W1Q3</accession>
<evidence type="ECO:0000256" key="4">
    <source>
        <dbReference type="ARBA" id="ARBA00022840"/>
    </source>
</evidence>
<evidence type="ECO:0000256" key="1">
    <source>
        <dbReference type="ARBA" id="ARBA00004123"/>
    </source>
</evidence>
<dbReference type="FunFam" id="1.20.1060.20:FF:000003">
    <property type="entry name" value="Structural maintenance of chromosomes 4"/>
    <property type="match status" value="1"/>
</dbReference>
<evidence type="ECO:0000256" key="9">
    <source>
        <dbReference type="SAM" id="MobiDB-lite"/>
    </source>
</evidence>
<evidence type="ECO:0000256" key="8">
    <source>
        <dbReference type="SAM" id="Coils"/>
    </source>
</evidence>
<reference evidence="11 12" key="1">
    <citation type="submission" date="2017-03" db="EMBL/GenBank/DDBJ databases">
        <title>Genome of the blue death feigning beetle - Asbolus verrucosus.</title>
        <authorList>
            <person name="Rider S.D."/>
        </authorList>
    </citation>
    <scope>NUCLEOTIDE SEQUENCE [LARGE SCALE GENOMIC DNA]</scope>
    <source>
        <strain evidence="11">Butters</strain>
        <tissue evidence="11">Head and leg muscle</tissue>
    </source>
</reference>